<gene>
    <name evidence="1" type="ORF">N47_E44650</name>
</gene>
<reference evidence="1" key="1">
    <citation type="journal article" date="2011" name="Environ. Microbiol.">
        <title>Genomic insights into the metabolic potential of the polycyclic aromatic hydrocarbon degrading sulfate-reducing Deltaproteobacterium N47.</title>
        <authorList>
            <person name="Bergmann F."/>
            <person name="Selesi D."/>
            <person name="Weinmaier T."/>
            <person name="Tischler P."/>
            <person name="Rattei T."/>
            <person name="Meckenstock R.U."/>
        </authorList>
    </citation>
    <scope>NUCLEOTIDE SEQUENCE</scope>
</reference>
<protein>
    <submittedName>
        <fullName evidence="1">Uncharacterized protein</fullName>
    </submittedName>
</protein>
<dbReference type="EMBL" id="FR695877">
    <property type="protein sequence ID" value="CBX30953.1"/>
    <property type="molecule type" value="Genomic_DNA"/>
</dbReference>
<organism evidence="1">
    <name type="scientific">uncultured Desulfobacterium sp</name>
    <dbReference type="NCBI Taxonomy" id="201089"/>
    <lineage>
        <taxon>Bacteria</taxon>
        <taxon>Pseudomonadati</taxon>
        <taxon>Thermodesulfobacteriota</taxon>
        <taxon>Desulfobacteria</taxon>
        <taxon>Desulfobacterales</taxon>
        <taxon>Desulfobacteriaceae</taxon>
        <taxon>Desulfobacterium</taxon>
        <taxon>environmental samples</taxon>
    </lineage>
</organism>
<proteinExistence type="predicted"/>
<sequence length="62" mass="7378">MLKREIDSLETEASNGNLKQIIRLKRFLNGLMHWKEKYRKPKLRCKTGVHINNLQLIDAILF</sequence>
<accession>E1YLH0</accession>
<name>E1YLH0_9BACT</name>
<evidence type="ECO:0000313" key="1">
    <source>
        <dbReference type="EMBL" id="CBX30953.1"/>
    </source>
</evidence>
<dbReference type="AlphaFoldDB" id="E1YLH0"/>